<dbReference type="PANTHER" id="PTHR48081">
    <property type="entry name" value="AB HYDROLASE SUPERFAMILY PROTEIN C4A8.06C"/>
    <property type="match status" value="1"/>
</dbReference>
<dbReference type="SUPFAM" id="SSF53474">
    <property type="entry name" value="alpha/beta-Hydrolases"/>
    <property type="match status" value="1"/>
</dbReference>
<dbReference type="RefSeq" id="WP_116182320.1">
    <property type="nucleotide sequence ID" value="NZ_CP144375.1"/>
</dbReference>
<dbReference type="PANTHER" id="PTHR48081:SF8">
    <property type="entry name" value="ALPHA_BETA HYDROLASE FOLD-3 DOMAIN-CONTAINING PROTEIN-RELATED"/>
    <property type="match status" value="1"/>
</dbReference>
<dbReference type="EMBL" id="QUNO01000040">
    <property type="protein sequence ID" value="REH17931.1"/>
    <property type="molecule type" value="Genomic_DNA"/>
</dbReference>
<keyword evidence="1" id="KW-0378">Hydrolase</keyword>
<evidence type="ECO:0000313" key="4">
    <source>
        <dbReference type="Proteomes" id="UP000256269"/>
    </source>
</evidence>
<feature type="domain" description="Alpha/beta hydrolase fold-3" evidence="2">
    <location>
        <begin position="84"/>
        <end position="288"/>
    </location>
</feature>
<dbReference type="OrthoDB" id="128186at2"/>
<organism evidence="3 4">
    <name type="scientific">Kutzneria buriramensis</name>
    <dbReference type="NCBI Taxonomy" id="1045776"/>
    <lineage>
        <taxon>Bacteria</taxon>
        <taxon>Bacillati</taxon>
        <taxon>Actinomycetota</taxon>
        <taxon>Actinomycetes</taxon>
        <taxon>Pseudonocardiales</taxon>
        <taxon>Pseudonocardiaceae</taxon>
        <taxon>Kutzneria</taxon>
    </lineage>
</organism>
<comment type="caution">
    <text evidence="3">The sequence shown here is derived from an EMBL/GenBank/DDBJ whole genome shotgun (WGS) entry which is preliminary data.</text>
</comment>
<gene>
    <name evidence="3" type="ORF">BCF44_14011</name>
</gene>
<dbReference type="Pfam" id="PF07859">
    <property type="entry name" value="Abhydrolase_3"/>
    <property type="match status" value="1"/>
</dbReference>
<dbReference type="Proteomes" id="UP000256269">
    <property type="component" value="Unassembled WGS sequence"/>
</dbReference>
<evidence type="ECO:0000256" key="1">
    <source>
        <dbReference type="ARBA" id="ARBA00022801"/>
    </source>
</evidence>
<dbReference type="GO" id="GO:0016787">
    <property type="term" value="F:hydrolase activity"/>
    <property type="evidence" value="ECO:0007669"/>
    <property type="project" value="UniProtKB-KW"/>
</dbReference>
<evidence type="ECO:0000313" key="3">
    <source>
        <dbReference type="EMBL" id="REH17931.1"/>
    </source>
</evidence>
<dbReference type="Gene3D" id="3.40.50.1820">
    <property type="entry name" value="alpha/beta hydrolase"/>
    <property type="match status" value="1"/>
</dbReference>
<dbReference type="InterPro" id="IPR029058">
    <property type="entry name" value="AB_hydrolase_fold"/>
</dbReference>
<proteinExistence type="predicted"/>
<dbReference type="InterPro" id="IPR013094">
    <property type="entry name" value="AB_hydrolase_3"/>
</dbReference>
<keyword evidence="4" id="KW-1185">Reference proteome</keyword>
<accession>A0A3E0G7A7</accession>
<sequence length="317" mass="34907">MSRRDPGINRRAAFQARVMQALNRVMVPLVFSSPQLQFASEPTADPTTVTIPTRHGPVRALVYAPTARQIDRHVAAGARPPVHLAFHPGAFIGRQPEQEDNVARYLAADVGCYVVVPDYDVAPQVRFPVAEEQSYDAYRWVREQAEHAGWDRDRISVGGGSVGGKLALTVALMAIDDDYHRPVAVSAEYPFVDTTREDAARTSSKKRPLASRSLMSLVRRTYFAGVDPHAPLVATAHHPRRGELPPTLIVTAEYDTLRHEGNDFARDLAARGVEVAHREFPGVDHQFTHTAPVETAKAAIQMIGDHLAKAYTETAVK</sequence>
<dbReference type="AlphaFoldDB" id="A0A3E0G7A7"/>
<name>A0A3E0G7A7_9PSEU</name>
<reference evidence="3 4" key="1">
    <citation type="submission" date="2018-08" db="EMBL/GenBank/DDBJ databases">
        <title>Genomic Encyclopedia of Archaeal and Bacterial Type Strains, Phase II (KMG-II): from individual species to whole genera.</title>
        <authorList>
            <person name="Goeker M."/>
        </authorList>
    </citation>
    <scope>NUCLEOTIDE SEQUENCE [LARGE SCALE GENOMIC DNA]</scope>
    <source>
        <strain evidence="3 4">DSM 45791</strain>
    </source>
</reference>
<evidence type="ECO:0000259" key="2">
    <source>
        <dbReference type="Pfam" id="PF07859"/>
    </source>
</evidence>
<dbReference type="InterPro" id="IPR050300">
    <property type="entry name" value="GDXG_lipolytic_enzyme"/>
</dbReference>
<protein>
    <submittedName>
        <fullName evidence="3">Acetyl esterase/lipase</fullName>
    </submittedName>
</protein>